<comment type="similarity">
    <text evidence="1">Belongs to the UPF0065 (bug) family.</text>
</comment>
<name>A0ABX1E711_9PROT</name>
<dbReference type="EMBL" id="JAAVNE010000035">
    <property type="protein sequence ID" value="NKC32971.1"/>
    <property type="molecule type" value="Genomic_DNA"/>
</dbReference>
<dbReference type="CDD" id="cd07012">
    <property type="entry name" value="PBP2_Bug_TTT"/>
    <property type="match status" value="1"/>
</dbReference>
<dbReference type="InterPro" id="IPR005064">
    <property type="entry name" value="BUG"/>
</dbReference>
<protein>
    <submittedName>
        <fullName evidence="3">Tripartite tricarboxylate transporter substrate binding protein</fullName>
    </submittedName>
</protein>
<evidence type="ECO:0000256" key="2">
    <source>
        <dbReference type="SAM" id="SignalP"/>
    </source>
</evidence>
<dbReference type="PANTHER" id="PTHR42928">
    <property type="entry name" value="TRICARBOXYLATE-BINDING PROTEIN"/>
    <property type="match status" value="1"/>
</dbReference>
<dbReference type="Pfam" id="PF03401">
    <property type="entry name" value="TctC"/>
    <property type="match status" value="1"/>
</dbReference>
<dbReference type="RefSeq" id="WP_168033658.1">
    <property type="nucleotide sequence ID" value="NZ_JAAVNE010000035.1"/>
</dbReference>
<sequence>MSRTTRRAALAAGLALPFATVARAQQDFPTRPVTLIVPFAPGGATDMIGRMVAEALAPRLGRPVVVENRPGAAANIGVGVLARATPDGHTIGIVSLTTLGLNPWLYKGRLPFDPERDFAPLSNGAITPNVLVVNPRRIPATTLTELVAWMKANPGRANYGSSGAGTAIHVAMEAFLAAAGLAATHVPYRGSGPMMTDLIGGQIDLAVDGAAVAWPHVQSGALRALATTGAERAFFAPDLPALAETWPNAVVAPWHGFAAPAGTPRAIVDRLSQAIQAVLRDPAIVARMQAQVMIPAPMAPEAFASFIAAERARYGAVIERAGIRVE</sequence>
<dbReference type="PIRSF" id="PIRSF017082">
    <property type="entry name" value="YflP"/>
    <property type="match status" value="1"/>
</dbReference>
<evidence type="ECO:0000256" key="1">
    <source>
        <dbReference type="ARBA" id="ARBA00006987"/>
    </source>
</evidence>
<dbReference type="SUPFAM" id="SSF53850">
    <property type="entry name" value="Periplasmic binding protein-like II"/>
    <property type="match status" value="1"/>
</dbReference>
<keyword evidence="4" id="KW-1185">Reference proteome</keyword>
<evidence type="ECO:0000313" key="4">
    <source>
        <dbReference type="Proteomes" id="UP000787635"/>
    </source>
</evidence>
<dbReference type="Gene3D" id="3.40.190.150">
    <property type="entry name" value="Bordetella uptake gene, domain 1"/>
    <property type="match status" value="1"/>
</dbReference>
<reference evidence="3 4" key="1">
    <citation type="submission" date="2020-03" db="EMBL/GenBank/DDBJ databases">
        <title>Roseomonas selenitidurans sp. nov. isolated from urban soil.</title>
        <authorList>
            <person name="Liu H."/>
        </authorList>
    </citation>
    <scope>NUCLEOTIDE SEQUENCE [LARGE SCALE GENOMIC DNA]</scope>
    <source>
        <strain evidence="3 4">BU-1</strain>
    </source>
</reference>
<dbReference type="PANTHER" id="PTHR42928:SF5">
    <property type="entry name" value="BLR1237 PROTEIN"/>
    <property type="match status" value="1"/>
</dbReference>
<dbReference type="Proteomes" id="UP000787635">
    <property type="component" value="Unassembled WGS sequence"/>
</dbReference>
<keyword evidence="2" id="KW-0732">Signal</keyword>
<dbReference type="Gene3D" id="3.40.190.10">
    <property type="entry name" value="Periplasmic binding protein-like II"/>
    <property type="match status" value="1"/>
</dbReference>
<feature type="chain" id="PRO_5046089605" evidence="2">
    <location>
        <begin position="25"/>
        <end position="326"/>
    </location>
</feature>
<feature type="signal peptide" evidence="2">
    <location>
        <begin position="1"/>
        <end position="24"/>
    </location>
</feature>
<proteinExistence type="inferred from homology"/>
<gene>
    <name evidence="3" type="ORF">HEQ75_19050</name>
</gene>
<dbReference type="InterPro" id="IPR042100">
    <property type="entry name" value="Bug_dom1"/>
</dbReference>
<comment type="caution">
    <text evidence="3">The sequence shown here is derived from an EMBL/GenBank/DDBJ whole genome shotgun (WGS) entry which is preliminary data.</text>
</comment>
<accession>A0ABX1E711</accession>
<organism evidence="3 4">
    <name type="scientific">Falsiroseomonas selenitidurans</name>
    <dbReference type="NCBI Taxonomy" id="2716335"/>
    <lineage>
        <taxon>Bacteria</taxon>
        <taxon>Pseudomonadati</taxon>
        <taxon>Pseudomonadota</taxon>
        <taxon>Alphaproteobacteria</taxon>
        <taxon>Acetobacterales</taxon>
        <taxon>Roseomonadaceae</taxon>
        <taxon>Falsiroseomonas</taxon>
    </lineage>
</organism>
<evidence type="ECO:0000313" key="3">
    <source>
        <dbReference type="EMBL" id="NKC32971.1"/>
    </source>
</evidence>